<comment type="caution">
    <text evidence="2">The sequence shown here is derived from an EMBL/GenBank/DDBJ whole genome shotgun (WGS) entry which is preliminary data.</text>
</comment>
<keyword evidence="1" id="KW-0472">Membrane</keyword>
<gene>
    <name evidence="2" type="ORF">E7272_03035</name>
</gene>
<proteinExistence type="predicted"/>
<name>A0A927YPW2_9FIRM</name>
<protein>
    <submittedName>
        <fullName evidence="2">Uncharacterized protein</fullName>
    </submittedName>
</protein>
<evidence type="ECO:0000256" key="1">
    <source>
        <dbReference type="SAM" id="Phobius"/>
    </source>
</evidence>
<keyword evidence="1" id="KW-1133">Transmembrane helix</keyword>
<dbReference type="AlphaFoldDB" id="A0A927YPW2"/>
<dbReference type="Proteomes" id="UP000766246">
    <property type="component" value="Unassembled WGS sequence"/>
</dbReference>
<sequence>MENSIFRKKTMDRISSPEQLTDYLKVTNPSIWLVLFIVMLILVGFIAWASVGKLTTTVDGSAIITEGEASIVVTGDENKDSNIEAGTKVEIAGQEYVISSVDTDAFGRTVAHTRIPLADGKYDASIVIEEIRPIQFLFEDR</sequence>
<feature type="transmembrane region" description="Helical" evidence="1">
    <location>
        <begin position="30"/>
        <end position="51"/>
    </location>
</feature>
<accession>A0A927YPW2</accession>
<evidence type="ECO:0000313" key="3">
    <source>
        <dbReference type="Proteomes" id="UP000766246"/>
    </source>
</evidence>
<organism evidence="2 3">
    <name type="scientific">Pseudobutyrivibrio ruminis</name>
    <dbReference type="NCBI Taxonomy" id="46206"/>
    <lineage>
        <taxon>Bacteria</taxon>
        <taxon>Bacillati</taxon>
        <taxon>Bacillota</taxon>
        <taxon>Clostridia</taxon>
        <taxon>Lachnospirales</taxon>
        <taxon>Lachnospiraceae</taxon>
        <taxon>Pseudobutyrivibrio</taxon>
    </lineage>
</organism>
<evidence type="ECO:0000313" key="2">
    <source>
        <dbReference type="EMBL" id="MBE5918796.1"/>
    </source>
</evidence>
<keyword evidence="1" id="KW-0812">Transmembrane</keyword>
<reference evidence="2" key="1">
    <citation type="submission" date="2019-04" db="EMBL/GenBank/DDBJ databases">
        <title>Evolution of Biomass-Degrading Anaerobic Consortia Revealed by Metagenomics.</title>
        <authorList>
            <person name="Peng X."/>
        </authorList>
    </citation>
    <scope>NUCLEOTIDE SEQUENCE</scope>
    <source>
        <strain evidence="2">SIG311</strain>
    </source>
</reference>
<dbReference type="EMBL" id="SVER01000005">
    <property type="protein sequence ID" value="MBE5918796.1"/>
    <property type="molecule type" value="Genomic_DNA"/>
</dbReference>